<protein>
    <recommendedName>
        <fullName evidence="3">Yeast cell wall synthesis Kre9/Knh1-like N-terminal domain-containing protein</fullName>
    </recommendedName>
</protein>
<accession>A0A165LHH3</accession>
<evidence type="ECO:0000313" key="5">
    <source>
        <dbReference type="Proteomes" id="UP000076727"/>
    </source>
</evidence>
<dbReference type="Proteomes" id="UP000076727">
    <property type="component" value="Unassembled WGS sequence"/>
</dbReference>
<evidence type="ECO:0000259" key="3">
    <source>
        <dbReference type="Pfam" id="PF10342"/>
    </source>
</evidence>
<dbReference type="PANTHER" id="PTHR28154:SF1">
    <property type="entry name" value="CELL WALL SYNTHESIS PROTEIN KNH1-RELATED"/>
    <property type="match status" value="1"/>
</dbReference>
<dbReference type="AlphaFoldDB" id="A0A165LHH3"/>
<dbReference type="GO" id="GO:0042546">
    <property type="term" value="P:cell wall biogenesis"/>
    <property type="evidence" value="ECO:0007669"/>
    <property type="project" value="InterPro"/>
</dbReference>
<keyword evidence="1 2" id="KW-0732">Signal</keyword>
<name>A0A165LHH3_9APHY</name>
<evidence type="ECO:0000313" key="4">
    <source>
        <dbReference type="EMBL" id="KZT64424.1"/>
    </source>
</evidence>
<feature type="domain" description="Yeast cell wall synthesis Kre9/Knh1-like N-terminal" evidence="3">
    <location>
        <begin position="31"/>
        <end position="125"/>
    </location>
</feature>
<dbReference type="GO" id="GO:0006078">
    <property type="term" value="P:(1-&gt;6)-beta-D-glucan biosynthetic process"/>
    <property type="evidence" value="ECO:0007669"/>
    <property type="project" value="InterPro"/>
</dbReference>
<organism evidence="4 5">
    <name type="scientific">Daedalea quercina L-15889</name>
    <dbReference type="NCBI Taxonomy" id="1314783"/>
    <lineage>
        <taxon>Eukaryota</taxon>
        <taxon>Fungi</taxon>
        <taxon>Dikarya</taxon>
        <taxon>Basidiomycota</taxon>
        <taxon>Agaricomycotina</taxon>
        <taxon>Agaricomycetes</taxon>
        <taxon>Polyporales</taxon>
        <taxon>Fomitopsis</taxon>
    </lineage>
</organism>
<reference evidence="4 5" key="1">
    <citation type="journal article" date="2016" name="Mol. Biol. Evol.">
        <title>Comparative Genomics of Early-Diverging Mushroom-Forming Fungi Provides Insights into the Origins of Lignocellulose Decay Capabilities.</title>
        <authorList>
            <person name="Nagy L.G."/>
            <person name="Riley R."/>
            <person name="Tritt A."/>
            <person name="Adam C."/>
            <person name="Daum C."/>
            <person name="Floudas D."/>
            <person name="Sun H."/>
            <person name="Yadav J.S."/>
            <person name="Pangilinan J."/>
            <person name="Larsson K.H."/>
            <person name="Matsuura K."/>
            <person name="Barry K."/>
            <person name="Labutti K."/>
            <person name="Kuo R."/>
            <person name="Ohm R.A."/>
            <person name="Bhattacharya S.S."/>
            <person name="Shirouzu T."/>
            <person name="Yoshinaga Y."/>
            <person name="Martin F.M."/>
            <person name="Grigoriev I.V."/>
            <person name="Hibbett D.S."/>
        </authorList>
    </citation>
    <scope>NUCLEOTIDE SEQUENCE [LARGE SCALE GENOMIC DNA]</scope>
    <source>
        <strain evidence="4 5">L-15889</strain>
    </source>
</reference>
<dbReference type="OrthoDB" id="2432613at2759"/>
<dbReference type="PANTHER" id="PTHR28154">
    <property type="entry name" value="CELL WALL SYNTHESIS PROTEIN KNH1-RELATED"/>
    <property type="match status" value="1"/>
</dbReference>
<sequence length="229" mass="23518">MSISAFNSRVVLLLALHLHILAALGKLYVTSPVDGTSWTAGQNQTVSWKDDGIQPSLTQFGKSSVGIYIGSSTVQTVVQQIVASVDVATTESIVFTPDPSVGASGDYYFIRFQSLDLKDANNSAYPAEAFSATFTITGMTGSFNATEQSDIGTMAAGASATNPATQSASESAATTPFRFASATTSHTLGVTPTSTADALANGVTSRLAGSVSGWGASALTAMLLAVWVV</sequence>
<feature type="signal peptide" evidence="2">
    <location>
        <begin position="1"/>
        <end position="25"/>
    </location>
</feature>
<dbReference type="InterPro" id="IPR018466">
    <property type="entry name" value="Kre9/Knh1-like_N"/>
</dbReference>
<proteinExistence type="predicted"/>
<dbReference type="EMBL" id="KV429129">
    <property type="protein sequence ID" value="KZT64424.1"/>
    <property type="molecule type" value="Genomic_DNA"/>
</dbReference>
<feature type="chain" id="PRO_5007861770" description="Yeast cell wall synthesis Kre9/Knh1-like N-terminal domain-containing protein" evidence="2">
    <location>
        <begin position="26"/>
        <end position="229"/>
    </location>
</feature>
<evidence type="ECO:0000256" key="2">
    <source>
        <dbReference type="SAM" id="SignalP"/>
    </source>
</evidence>
<dbReference type="Pfam" id="PF10342">
    <property type="entry name" value="Kre9_KNH"/>
    <property type="match status" value="1"/>
</dbReference>
<gene>
    <name evidence="4" type="ORF">DAEQUDRAFT_732656</name>
</gene>
<evidence type="ECO:0000256" key="1">
    <source>
        <dbReference type="ARBA" id="ARBA00022729"/>
    </source>
</evidence>
<dbReference type="STRING" id="1314783.A0A165LHH3"/>
<dbReference type="InterPro" id="IPR045328">
    <property type="entry name" value="Kre9/Knh1"/>
</dbReference>
<keyword evidence="5" id="KW-1185">Reference proteome</keyword>